<keyword evidence="2" id="KW-0812">Transmembrane</keyword>
<keyword evidence="2" id="KW-1133">Transmembrane helix</keyword>
<dbReference type="InterPro" id="IPR013783">
    <property type="entry name" value="Ig-like_fold"/>
</dbReference>
<dbReference type="SUPFAM" id="SSF63829">
    <property type="entry name" value="Calcium-dependent phosphotriesterase"/>
    <property type="match status" value="1"/>
</dbReference>
<keyword evidence="2" id="KW-0472">Membrane</keyword>
<evidence type="ECO:0000256" key="2">
    <source>
        <dbReference type="SAM" id="Phobius"/>
    </source>
</evidence>
<dbReference type="InterPro" id="IPR015943">
    <property type="entry name" value="WD40/YVTN_repeat-like_dom_sf"/>
</dbReference>
<name>A0ABS7XIF0_9FLAO</name>
<dbReference type="InterPro" id="IPR011123">
    <property type="entry name" value="Y_Y_Y"/>
</dbReference>
<keyword evidence="5" id="KW-1185">Reference proteome</keyword>
<protein>
    <submittedName>
        <fullName evidence="4">Y Y Y domain-containing protein</fullName>
    </submittedName>
</protein>
<evidence type="ECO:0000256" key="1">
    <source>
        <dbReference type="SAM" id="Coils"/>
    </source>
</evidence>
<dbReference type="SUPFAM" id="SSF46894">
    <property type="entry name" value="C-terminal effector domain of the bipartite response regulators"/>
    <property type="match status" value="1"/>
</dbReference>
<feature type="transmembrane region" description="Helical" evidence="2">
    <location>
        <begin position="747"/>
        <end position="772"/>
    </location>
</feature>
<dbReference type="InterPro" id="IPR036388">
    <property type="entry name" value="WH-like_DNA-bd_sf"/>
</dbReference>
<reference evidence="5" key="1">
    <citation type="submission" date="2023-07" db="EMBL/GenBank/DDBJ databases">
        <title>Novel species isolated from saline lakes on Tibetan Plateau.</title>
        <authorList>
            <person name="Lu H."/>
        </authorList>
    </citation>
    <scope>NUCLEOTIDE SEQUENCE [LARGE SCALE GENOMIC DNA]</scope>
    <source>
        <strain evidence="5">CAK8W</strain>
    </source>
</reference>
<dbReference type="RefSeq" id="WP_224460045.1">
    <property type="nucleotide sequence ID" value="NZ_JAIQZE010000001.1"/>
</dbReference>
<dbReference type="Gene3D" id="1.10.10.10">
    <property type="entry name" value="Winged helix-like DNA-binding domain superfamily/Winged helix DNA-binding domain"/>
    <property type="match status" value="1"/>
</dbReference>
<organism evidence="4 5">
    <name type="scientific">Psychroflexus longus</name>
    <dbReference type="NCBI Taxonomy" id="2873596"/>
    <lineage>
        <taxon>Bacteria</taxon>
        <taxon>Pseudomonadati</taxon>
        <taxon>Bacteroidota</taxon>
        <taxon>Flavobacteriia</taxon>
        <taxon>Flavobacteriales</taxon>
        <taxon>Flavobacteriaceae</taxon>
        <taxon>Psychroflexus</taxon>
    </lineage>
</organism>
<dbReference type="InterPro" id="IPR016032">
    <property type="entry name" value="Sig_transdc_resp-reg_C-effctor"/>
</dbReference>
<keyword evidence="1" id="KW-0175">Coiled coil</keyword>
<feature type="domain" description="HTH luxR-type" evidence="3">
    <location>
        <begin position="891"/>
        <end position="948"/>
    </location>
</feature>
<evidence type="ECO:0000313" key="5">
    <source>
        <dbReference type="Proteomes" id="UP001199314"/>
    </source>
</evidence>
<gene>
    <name evidence="4" type="ORF">LB452_01990</name>
</gene>
<dbReference type="InterPro" id="IPR000792">
    <property type="entry name" value="Tscrpt_reg_LuxR_C"/>
</dbReference>
<evidence type="ECO:0000259" key="3">
    <source>
        <dbReference type="SMART" id="SM00421"/>
    </source>
</evidence>
<dbReference type="SMART" id="SM00421">
    <property type="entry name" value="HTH_LUXR"/>
    <property type="match status" value="1"/>
</dbReference>
<comment type="caution">
    <text evidence="4">The sequence shown here is derived from an EMBL/GenBank/DDBJ whole genome shotgun (WGS) entry which is preliminary data.</text>
</comment>
<dbReference type="Gene3D" id="2.60.40.10">
    <property type="entry name" value="Immunoglobulins"/>
    <property type="match status" value="1"/>
</dbReference>
<sequence length="951" mass="109867">MKNLRTFGTKIPSLVIIVYVLFFFTWGFPTTSFSQELPPVLTFSPKVYQADNQNWSITQGDNKHMYVANNKGLLEYDGEAWNLYPSPNQSILRSVFYHDNKIYSGSYREFGFWESLPTGELEYRSLSNPIIDSIGPDEQFWKIDRLEDWIIFQSLDHIYTYHLKDKSLKKVQIDGSITKMYKLENDLFFQIANKGLYKIQDGNSLLVSDHPVFQESLIINLYKQDSELLVQTDINGILTLEPSPKQWPSPNNKLQDFSVYTSLQTKSGDFVLGTISQGVVFLNKDGTIDKQISQQEGLYNNTVLSIFEDSDKNIWLGLDNGINCVNLDSPISVYKGDKGVLGTVYASAIFEDKLFLGTNQGLFFRSLEDTKENFTLVEGSSGQVWSLNVIDGDLLCGHNNGTFSYTNNQFNQISDQTGTWCFKPVPNHPHLVLQGNYKGMSILEKDIGTWSFRNPIKGFDVSSKFIEFISPTEILIDHEYKGVYKVSLNTNYTEVENIHQFKGFDLGLYSSLIKFKNTVYYAQSSGVWKYKKDKNEFARDSLLSQMYTPLTYSSGKLVNTEGEIGLWSFNKTSIDFTLQGKFEKEFRIASIPITSDFRETMAGYENIYQLRDENQYLVGTTQGYLVIDVDKFFKTKIDKPLKINSIQFKKNGGTYEAAEFEVSPTLKNKFNNLYFNFSIPYFQKYFASEYQYKLKGFLDEWSDWSQVHETSFSNLPAGDYEFQVRARVGELYESEIQSYSFTIKQPFIFSTGMIVLYVLLLVIIIIITHNAYKSYYKKQKHELKLQANRELELKELESQKQLINIKNEKLQQDIDSKSRELAVSTMSLIKKNEFLGSIKDELQKEKPLSKSSQNVIRIINKNINNTDDWKMFKEAFNNLDKDFLKTMKSKHPSLSPNDLKLCAYLRLNLSSKEIAPLFNISTKSVEVKRYRLRKKMDLDREIGLTDYILEI</sequence>
<dbReference type="Gene3D" id="2.130.10.10">
    <property type="entry name" value="YVTN repeat-like/Quinoprotein amine dehydrogenase"/>
    <property type="match status" value="2"/>
</dbReference>
<feature type="coiled-coil region" evidence="1">
    <location>
        <begin position="788"/>
        <end position="820"/>
    </location>
</feature>
<dbReference type="InterPro" id="IPR011110">
    <property type="entry name" value="Reg_prop"/>
</dbReference>
<proteinExistence type="predicted"/>
<dbReference type="Pfam" id="PF07495">
    <property type="entry name" value="Y_Y_Y"/>
    <property type="match status" value="1"/>
</dbReference>
<accession>A0ABS7XIF0</accession>
<dbReference type="Pfam" id="PF07494">
    <property type="entry name" value="Reg_prop"/>
    <property type="match status" value="1"/>
</dbReference>
<dbReference type="Proteomes" id="UP001199314">
    <property type="component" value="Unassembled WGS sequence"/>
</dbReference>
<evidence type="ECO:0000313" key="4">
    <source>
        <dbReference type="EMBL" id="MBZ9777681.1"/>
    </source>
</evidence>
<dbReference type="EMBL" id="JAIQZE010000001">
    <property type="protein sequence ID" value="MBZ9777681.1"/>
    <property type="molecule type" value="Genomic_DNA"/>
</dbReference>